<evidence type="ECO:0000313" key="2">
    <source>
        <dbReference type="Proteomes" id="UP000054047"/>
    </source>
</evidence>
<dbReference type="Proteomes" id="UP000054047">
    <property type="component" value="Unassembled WGS sequence"/>
</dbReference>
<proteinExistence type="predicted"/>
<gene>
    <name evidence="1" type="ORF">ANCDUO_00058</name>
</gene>
<dbReference type="AlphaFoldDB" id="A0A0C2HD11"/>
<dbReference type="EMBL" id="KN726135">
    <property type="protein sequence ID" value="KIH69594.1"/>
    <property type="molecule type" value="Genomic_DNA"/>
</dbReference>
<name>A0A0C2HD11_9BILA</name>
<reference evidence="1 2" key="1">
    <citation type="submission" date="2013-12" db="EMBL/GenBank/DDBJ databases">
        <title>Draft genome of the parsitic nematode Ancylostoma duodenale.</title>
        <authorList>
            <person name="Mitreva M."/>
        </authorList>
    </citation>
    <scope>NUCLEOTIDE SEQUENCE [LARGE SCALE GENOMIC DNA]</scope>
    <source>
        <strain evidence="1 2">Zhejiang</strain>
    </source>
</reference>
<sequence length="71" mass="7917">MDRAEKKTAEVDTYSLLELSHQVAADYNAIPQMSQQNPSNPFAYQAQVPNSYSPQPQVKPCSLIFSGTIDR</sequence>
<keyword evidence="2" id="KW-1185">Reference proteome</keyword>
<organism evidence="1 2">
    <name type="scientific">Ancylostoma duodenale</name>
    <dbReference type="NCBI Taxonomy" id="51022"/>
    <lineage>
        <taxon>Eukaryota</taxon>
        <taxon>Metazoa</taxon>
        <taxon>Ecdysozoa</taxon>
        <taxon>Nematoda</taxon>
        <taxon>Chromadorea</taxon>
        <taxon>Rhabditida</taxon>
        <taxon>Rhabditina</taxon>
        <taxon>Rhabditomorpha</taxon>
        <taxon>Strongyloidea</taxon>
        <taxon>Ancylostomatidae</taxon>
        <taxon>Ancylostomatinae</taxon>
        <taxon>Ancylostoma</taxon>
    </lineage>
</organism>
<evidence type="ECO:0000313" key="1">
    <source>
        <dbReference type="EMBL" id="KIH69594.1"/>
    </source>
</evidence>
<protein>
    <submittedName>
        <fullName evidence="1">Uncharacterized protein</fullName>
    </submittedName>
</protein>
<accession>A0A0C2HD11</accession>